<evidence type="ECO:0000313" key="2">
    <source>
        <dbReference type="EMBL" id="TFK91865.1"/>
    </source>
</evidence>
<gene>
    <name evidence="2" type="ORF">K466DRAFT_470591</name>
</gene>
<evidence type="ECO:0008006" key="4">
    <source>
        <dbReference type="Google" id="ProtNLM"/>
    </source>
</evidence>
<organism evidence="2 3">
    <name type="scientific">Polyporus arcularius HHB13444</name>
    <dbReference type="NCBI Taxonomy" id="1314778"/>
    <lineage>
        <taxon>Eukaryota</taxon>
        <taxon>Fungi</taxon>
        <taxon>Dikarya</taxon>
        <taxon>Basidiomycota</taxon>
        <taxon>Agaricomycotina</taxon>
        <taxon>Agaricomycetes</taxon>
        <taxon>Polyporales</taxon>
        <taxon>Polyporaceae</taxon>
        <taxon>Polyporus</taxon>
    </lineage>
</organism>
<proteinExistence type="predicted"/>
<reference evidence="2 3" key="1">
    <citation type="journal article" date="2019" name="Nat. Ecol. Evol.">
        <title>Megaphylogeny resolves global patterns of mushroom evolution.</title>
        <authorList>
            <person name="Varga T."/>
            <person name="Krizsan K."/>
            <person name="Foldi C."/>
            <person name="Dima B."/>
            <person name="Sanchez-Garcia M."/>
            <person name="Sanchez-Ramirez S."/>
            <person name="Szollosi G.J."/>
            <person name="Szarkandi J.G."/>
            <person name="Papp V."/>
            <person name="Albert L."/>
            <person name="Andreopoulos W."/>
            <person name="Angelini C."/>
            <person name="Antonin V."/>
            <person name="Barry K.W."/>
            <person name="Bougher N.L."/>
            <person name="Buchanan P."/>
            <person name="Buyck B."/>
            <person name="Bense V."/>
            <person name="Catcheside P."/>
            <person name="Chovatia M."/>
            <person name="Cooper J."/>
            <person name="Damon W."/>
            <person name="Desjardin D."/>
            <person name="Finy P."/>
            <person name="Geml J."/>
            <person name="Haridas S."/>
            <person name="Hughes K."/>
            <person name="Justo A."/>
            <person name="Karasinski D."/>
            <person name="Kautmanova I."/>
            <person name="Kiss B."/>
            <person name="Kocsube S."/>
            <person name="Kotiranta H."/>
            <person name="LaButti K.M."/>
            <person name="Lechner B.E."/>
            <person name="Liimatainen K."/>
            <person name="Lipzen A."/>
            <person name="Lukacs Z."/>
            <person name="Mihaltcheva S."/>
            <person name="Morgado L.N."/>
            <person name="Niskanen T."/>
            <person name="Noordeloos M.E."/>
            <person name="Ohm R.A."/>
            <person name="Ortiz-Santana B."/>
            <person name="Ovrebo C."/>
            <person name="Racz N."/>
            <person name="Riley R."/>
            <person name="Savchenko A."/>
            <person name="Shiryaev A."/>
            <person name="Soop K."/>
            <person name="Spirin V."/>
            <person name="Szebenyi C."/>
            <person name="Tomsovsky M."/>
            <person name="Tulloss R.E."/>
            <person name="Uehling J."/>
            <person name="Grigoriev I.V."/>
            <person name="Vagvolgyi C."/>
            <person name="Papp T."/>
            <person name="Martin F.M."/>
            <person name="Miettinen O."/>
            <person name="Hibbett D.S."/>
            <person name="Nagy L.G."/>
        </authorList>
    </citation>
    <scope>NUCLEOTIDE SEQUENCE [LARGE SCALE GENOMIC DNA]</scope>
    <source>
        <strain evidence="2 3">HHB13444</strain>
    </source>
</reference>
<keyword evidence="3" id="KW-1185">Reference proteome</keyword>
<dbReference type="AlphaFoldDB" id="A0A5C3PQ51"/>
<name>A0A5C3PQ51_9APHY</name>
<keyword evidence="1" id="KW-0732">Signal</keyword>
<dbReference type="Proteomes" id="UP000308197">
    <property type="component" value="Unassembled WGS sequence"/>
</dbReference>
<dbReference type="InParanoid" id="A0A5C3PQ51"/>
<accession>A0A5C3PQ51</accession>
<feature type="non-terminal residue" evidence="2">
    <location>
        <position position="245"/>
    </location>
</feature>
<feature type="chain" id="PRO_5022888920" description="Reverse transcriptase domain-containing protein" evidence="1">
    <location>
        <begin position="17"/>
        <end position="245"/>
    </location>
</feature>
<sequence length="245" mass="27682">MSCLLFILAIEPLACALRQSNLSGMMISGDPERLITMLFADDTTVYLDENDSFAEMQGILDLWCKGARARFNVEKTEVLPAGSREFREMMETRTSTTTLGRSIPPEVRIIRDGELIRSLGAWIGNACDEDTPWRKMIQVLEKNLGYWTRRKPTLHGRKLIVGMEVGGRSQFLAKAQPMSDLIEKRLRTIVTHFVNNGDKHPRVGRDTLYKQTSHGGLNLLDVVARNEAIDAVWLKEYLMSGDGRP</sequence>
<feature type="signal peptide" evidence="1">
    <location>
        <begin position="1"/>
        <end position="16"/>
    </location>
</feature>
<dbReference type="EMBL" id="ML211010">
    <property type="protein sequence ID" value="TFK91865.1"/>
    <property type="molecule type" value="Genomic_DNA"/>
</dbReference>
<evidence type="ECO:0000313" key="3">
    <source>
        <dbReference type="Proteomes" id="UP000308197"/>
    </source>
</evidence>
<protein>
    <recommendedName>
        <fullName evidence="4">Reverse transcriptase domain-containing protein</fullName>
    </recommendedName>
</protein>
<evidence type="ECO:0000256" key="1">
    <source>
        <dbReference type="SAM" id="SignalP"/>
    </source>
</evidence>